<dbReference type="AlphaFoldDB" id="A0A9P7ZBX4"/>
<evidence type="ECO:0000313" key="2">
    <source>
        <dbReference type="Proteomes" id="UP000887226"/>
    </source>
</evidence>
<keyword evidence="2" id="KW-1185">Reference proteome</keyword>
<organism evidence="1 2">
    <name type="scientific">Calycina marina</name>
    <dbReference type="NCBI Taxonomy" id="1763456"/>
    <lineage>
        <taxon>Eukaryota</taxon>
        <taxon>Fungi</taxon>
        <taxon>Dikarya</taxon>
        <taxon>Ascomycota</taxon>
        <taxon>Pezizomycotina</taxon>
        <taxon>Leotiomycetes</taxon>
        <taxon>Helotiales</taxon>
        <taxon>Pezizellaceae</taxon>
        <taxon>Calycina</taxon>
    </lineage>
</organism>
<name>A0A9P7ZBX4_9HELO</name>
<dbReference type="OrthoDB" id="10250730at2759"/>
<proteinExistence type="predicted"/>
<gene>
    <name evidence="1" type="ORF">BJ878DRAFT_487524</name>
</gene>
<dbReference type="Proteomes" id="UP000887226">
    <property type="component" value="Unassembled WGS sequence"/>
</dbReference>
<protein>
    <submittedName>
        <fullName evidence="1">Uncharacterized protein</fullName>
    </submittedName>
</protein>
<accession>A0A9P7ZBX4</accession>
<reference evidence="1" key="1">
    <citation type="journal article" date="2021" name="IMA Fungus">
        <title>Genomic characterization of three marine fungi, including Emericellopsis atlantica sp. nov. with signatures of a generalist lifestyle and marine biomass degradation.</title>
        <authorList>
            <person name="Hagestad O.C."/>
            <person name="Hou L."/>
            <person name="Andersen J.H."/>
            <person name="Hansen E.H."/>
            <person name="Altermark B."/>
            <person name="Li C."/>
            <person name="Kuhnert E."/>
            <person name="Cox R.J."/>
            <person name="Crous P.W."/>
            <person name="Spatafora J.W."/>
            <person name="Lail K."/>
            <person name="Amirebrahimi M."/>
            <person name="Lipzen A."/>
            <person name="Pangilinan J."/>
            <person name="Andreopoulos W."/>
            <person name="Hayes R.D."/>
            <person name="Ng V."/>
            <person name="Grigoriev I.V."/>
            <person name="Jackson S.A."/>
            <person name="Sutton T.D.S."/>
            <person name="Dobson A.D.W."/>
            <person name="Rama T."/>
        </authorList>
    </citation>
    <scope>NUCLEOTIDE SEQUENCE</scope>
    <source>
        <strain evidence="1">TRa3180A</strain>
    </source>
</reference>
<comment type="caution">
    <text evidence="1">The sequence shown here is derived from an EMBL/GenBank/DDBJ whole genome shotgun (WGS) entry which is preliminary data.</text>
</comment>
<evidence type="ECO:0000313" key="1">
    <source>
        <dbReference type="EMBL" id="KAG9248598.1"/>
    </source>
</evidence>
<dbReference type="EMBL" id="MU253746">
    <property type="protein sequence ID" value="KAG9248598.1"/>
    <property type="molecule type" value="Genomic_DNA"/>
</dbReference>
<sequence length="61" mass="7218">MSKLILFDASEDVFICTARDPALFEVLLLLNASSENHINDWQTKKYKELTRWRFLNELSRS</sequence>